<dbReference type="Gramene" id="HORVU.MOREX.r3.2HG0126790.1">
    <property type="protein sequence ID" value="HORVU.MOREX.r3.2HG0126790.1"/>
    <property type="gene ID" value="HORVU.MOREX.r3.2HG0126790"/>
</dbReference>
<dbReference type="RefSeq" id="XP_044965008.1">
    <property type="nucleotide sequence ID" value="XM_045109073.1"/>
</dbReference>
<keyword evidence="5 9" id="KW-0732">Signal</keyword>
<evidence type="ECO:0000256" key="4">
    <source>
        <dbReference type="ARBA" id="ARBA00022622"/>
    </source>
</evidence>
<feature type="chain" id="PRO_5035208249" description="FAS1 domain-containing protein" evidence="9">
    <location>
        <begin position="27"/>
        <end position="223"/>
    </location>
</feature>
<dbReference type="GeneID" id="123425382"/>
<dbReference type="Pfam" id="PF02469">
    <property type="entry name" value="Fasciclin"/>
    <property type="match status" value="1"/>
</dbReference>
<reference evidence="11" key="3">
    <citation type="submission" date="2022-01" db="UniProtKB">
        <authorList>
            <consortium name="EnsemblPlants"/>
        </authorList>
    </citation>
    <scope>IDENTIFICATION</scope>
    <source>
        <strain evidence="11">subsp. vulgare</strain>
    </source>
</reference>
<dbReference type="AlphaFoldDB" id="A0A8I6X3F5"/>
<name>A0A8I6X3F5_HORVV</name>
<evidence type="ECO:0000259" key="10">
    <source>
        <dbReference type="PROSITE" id="PS50213"/>
    </source>
</evidence>
<evidence type="ECO:0000256" key="7">
    <source>
        <dbReference type="ARBA" id="ARBA00024686"/>
    </source>
</evidence>
<feature type="transmembrane region" description="Helical" evidence="8">
    <location>
        <begin position="199"/>
        <end position="222"/>
    </location>
</feature>
<evidence type="ECO:0000256" key="6">
    <source>
        <dbReference type="ARBA" id="ARBA00023136"/>
    </source>
</evidence>
<gene>
    <name evidence="11" type="primary">LOC123425382</name>
</gene>
<keyword evidence="3" id="KW-1003">Cell membrane</keyword>
<feature type="signal peptide" evidence="9">
    <location>
        <begin position="1"/>
        <end position="26"/>
    </location>
</feature>
<evidence type="ECO:0000313" key="12">
    <source>
        <dbReference type="Proteomes" id="UP000011116"/>
    </source>
</evidence>
<dbReference type="Proteomes" id="UP000011116">
    <property type="component" value="Chromosome 2H"/>
</dbReference>
<feature type="domain" description="FAS1" evidence="10">
    <location>
        <begin position="35"/>
        <end position="185"/>
    </location>
</feature>
<evidence type="ECO:0000256" key="3">
    <source>
        <dbReference type="ARBA" id="ARBA00022475"/>
    </source>
</evidence>
<evidence type="ECO:0000256" key="2">
    <source>
        <dbReference type="ARBA" id="ARBA00007843"/>
    </source>
</evidence>
<comment type="subcellular location">
    <subcellularLocation>
        <location evidence="1">Cell membrane</location>
        <topology evidence="1">Lipid-anchor</topology>
        <topology evidence="1">GPI-anchor</topology>
    </subcellularLocation>
</comment>
<dbReference type="PANTHER" id="PTHR32077">
    <property type="entry name" value="FASCICLIN-LIKE ARABINOGALACTAN PROTEIN"/>
    <property type="match status" value="1"/>
</dbReference>
<evidence type="ECO:0000256" key="1">
    <source>
        <dbReference type="ARBA" id="ARBA00004609"/>
    </source>
</evidence>
<keyword evidence="4" id="KW-0325">Glycoprotein</keyword>
<organism evidence="11 12">
    <name type="scientific">Hordeum vulgare subsp. vulgare</name>
    <name type="common">Domesticated barley</name>
    <dbReference type="NCBI Taxonomy" id="112509"/>
    <lineage>
        <taxon>Eukaryota</taxon>
        <taxon>Viridiplantae</taxon>
        <taxon>Streptophyta</taxon>
        <taxon>Embryophyta</taxon>
        <taxon>Tracheophyta</taxon>
        <taxon>Spermatophyta</taxon>
        <taxon>Magnoliopsida</taxon>
        <taxon>Liliopsida</taxon>
        <taxon>Poales</taxon>
        <taxon>Poaceae</taxon>
        <taxon>BOP clade</taxon>
        <taxon>Pooideae</taxon>
        <taxon>Triticodae</taxon>
        <taxon>Triticeae</taxon>
        <taxon>Hordeinae</taxon>
        <taxon>Hordeum</taxon>
    </lineage>
</organism>
<dbReference type="Gene3D" id="2.30.180.10">
    <property type="entry name" value="FAS1 domain"/>
    <property type="match status" value="1"/>
</dbReference>
<dbReference type="Gramene" id="HORVU.MOREX.r2.2HG0104630.1">
    <property type="protein sequence ID" value="HORVU.MOREX.r2.2HG0104630.1"/>
    <property type="gene ID" value="HORVU.MOREX.r2.2HG0104630"/>
</dbReference>
<dbReference type="PROSITE" id="PS50213">
    <property type="entry name" value="FAS1"/>
    <property type="match status" value="1"/>
</dbReference>
<accession>A0A8I6X3F5</accession>
<dbReference type="OrthoDB" id="603603at2759"/>
<protein>
    <recommendedName>
        <fullName evidence="10">FAS1 domain-containing protein</fullName>
    </recommendedName>
</protein>
<keyword evidence="8" id="KW-1133">Transmembrane helix</keyword>
<evidence type="ECO:0000256" key="8">
    <source>
        <dbReference type="SAM" id="Phobius"/>
    </source>
</evidence>
<dbReference type="SMR" id="A0A8I6X3F5"/>
<dbReference type="PANTHER" id="PTHR32077:SF83">
    <property type="entry name" value="OS06G0285100 PROTEIN"/>
    <property type="match status" value="1"/>
</dbReference>
<dbReference type="GO" id="GO:0098552">
    <property type="term" value="C:side of membrane"/>
    <property type="evidence" value="ECO:0007669"/>
    <property type="project" value="UniProtKB-KW"/>
</dbReference>
<dbReference type="InterPro" id="IPR036378">
    <property type="entry name" value="FAS1_dom_sf"/>
</dbReference>
<comment type="similarity">
    <text evidence="2">Belongs to the fasciclin-like AGP family.</text>
</comment>
<dbReference type="KEGG" id="hvg:123425382"/>
<dbReference type="InterPro" id="IPR000782">
    <property type="entry name" value="FAS1_domain"/>
</dbReference>
<keyword evidence="4" id="KW-0449">Lipoprotein</keyword>
<dbReference type="EnsemblPlants" id="HORVU.MOREX.r3.2HG0126790.1">
    <property type="protein sequence ID" value="HORVU.MOREX.r3.2HG0126790.1"/>
    <property type="gene ID" value="HORVU.MOREX.r3.2HG0126790"/>
</dbReference>
<reference evidence="11" key="2">
    <citation type="submission" date="2020-10" db="EMBL/GenBank/DDBJ databases">
        <authorList>
            <person name="Scholz U."/>
            <person name="Mascher M."/>
            <person name="Fiebig A."/>
        </authorList>
    </citation>
    <scope>NUCLEOTIDE SEQUENCE [LARGE SCALE GENOMIC DNA]</scope>
    <source>
        <strain evidence="11">cv. Morex</strain>
    </source>
</reference>
<reference evidence="12" key="1">
    <citation type="journal article" date="2012" name="Nature">
        <title>A physical, genetic and functional sequence assembly of the barley genome.</title>
        <authorList>
            <consortium name="The International Barley Genome Sequencing Consortium"/>
            <person name="Mayer K.F."/>
            <person name="Waugh R."/>
            <person name="Brown J.W."/>
            <person name="Schulman A."/>
            <person name="Langridge P."/>
            <person name="Platzer M."/>
            <person name="Fincher G.B."/>
            <person name="Muehlbauer G.J."/>
            <person name="Sato K."/>
            <person name="Close T.J."/>
            <person name="Wise R.P."/>
            <person name="Stein N."/>
        </authorList>
    </citation>
    <scope>NUCLEOTIDE SEQUENCE [LARGE SCALE GENOMIC DNA]</scope>
    <source>
        <strain evidence="12">cv. Morex</strain>
    </source>
</reference>
<keyword evidence="8" id="KW-0812">Transmembrane</keyword>
<dbReference type="SMART" id="SM00554">
    <property type="entry name" value="FAS1"/>
    <property type="match status" value="1"/>
</dbReference>
<sequence>MPSARAVALPPCTILLLLLLVPCAEGQPPEATPPRGLAIEQILSKNGCGAFAGLVAATAGVSQVLREQSEAGLTVFCPGDDAVAAFLPRFRNLTAGGQASLLLYHGVAARSSEVELNLYESLGEIAVRTLDRGRWGDGMLTICSCEGTMRLSSSPSSFGTPDEARVTNTVVYNNRLTLHLIDAVLVPGAPAVFDYSESLVTACFILGLVTLVLGSCALRAICS</sequence>
<proteinExistence type="inferred from homology"/>
<evidence type="ECO:0000313" key="11">
    <source>
        <dbReference type="EnsemblPlants" id="HORVU.MOREX.r3.2HG0126790.1"/>
    </source>
</evidence>
<keyword evidence="12" id="KW-1185">Reference proteome</keyword>
<dbReference type="InterPro" id="IPR045003">
    <property type="entry name" value="FLA_A"/>
</dbReference>
<keyword evidence="6 8" id="KW-0472">Membrane</keyword>
<dbReference type="SUPFAM" id="SSF82153">
    <property type="entry name" value="FAS1 domain"/>
    <property type="match status" value="1"/>
</dbReference>
<keyword evidence="4" id="KW-0336">GPI-anchor</keyword>
<comment type="function">
    <text evidence="7">May be a cell surface adhesion protein.</text>
</comment>
<evidence type="ECO:0000256" key="9">
    <source>
        <dbReference type="SAM" id="SignalP"/>
    </source>
</evidence>
<dbReference type="GO" id="GO:0005886">
    <property type="term" value="C:plasma membrane"/>
    <property type="evidence" value="ECO:0007669"/>
    <property type="project" value="UniProtKB-SubCell"/>
</dbReference>
<evidence type="ECO:0000256" key="5">
    <source>
        <dbReference type="ARBA" id="ARBA00022729"/>
    </source>
</evidence>